<dbReference type="AlphaFoldDB" id="A0A917PZI1"/>
<evidence type="ECO:0000256" key="8">
    <source>
        <dbReference type="ARBA" id="ARBA00023229"/>
    </source>
</evidence>
<dbReference type="EC" id="2.5.1.10" evidence="3"/>
<keyword evidence="7" id="KW-0460">Magnesium</keyword>
<evidence type="ECO:0000256" key="10">
    <source>
        <dbReference type="ARBA" id="ARBA00032873"/>
    </source>
</evidence>
<dbReference type="Gene3D" id="1.10.600.10">
    <property type="entry name" value="Farnesyl Diphosphate Synthase"/>
    <property type="match status" value="1"/>
</dbReference>
<keyword evidence="6" id="KW-0479">Metal-binding</keyword>
<dbReference type="RefSeq" id="WP_188633568.1">
    <property type="nucleotide sequence ID" value="NZ_BMNQ01000045.1"/>
</dbReference>
<dbReference type="GO" id="GO:0046872">
    <property type="term" value="F:metal ion binding"/>
    <property type="evidence" value="ECO:0007669"/>
    <property type="project" value="UniProtKB-KW"/>
</dbReference>
<dbReference type="GO" id="GO:0016114">
    <property type="term" value="P:terpenoid biosynthetic process"/>
    <property type="evidence" value="ECO:0007669"/>
    <property type="project" value="UniProtKB-ARBA"/>
</dbReference>
<evidence type="ECO:0000256" key="6">
    <source>
        <dbReference type="ARBA" id="ARBA00022723"/>
    </source>
</evidence>
<evidence type="ECO:0000256" key="12">
    <source>
        <dbReference type="RuleBase" id="RU004466"/>
    </source>
</evidence>
<keyword evidence="5 12" id="KW-0808">Transferase</keyword>
<dbReference type="FunFam" id="1.10.600.10:FF:000001">
    <property type="entry name" value="Geranylgeranyl diphosphate synthase"/>
    <property type="match status" value="1"/>
</dbReference>
<dbReference type="Proteomes" id="UP000658382">
    <property type="component" value="Unassembled WGS sequence"/>
</dbReference>
<dbReference type="PROSITE" id="PS00444">
    <property type="entry name" value="POLYPRENYL_SYNTHASE_2"/>
    <property type="match status" value="1"/>
</dbReference>
<dbReference type="Pfam" id="PF00348">
    <property type="entry name" value="polyprenyl_synt"/>
    <property type="match status" value="1"/>
</dbReference>
<evidence type="ECO:0000256" key="11">
    <source>
        <dbReference type="ARBA" id="ARBA00049399"/>
    </source>
</evidence>
<evidence type="ECO:0000313" key="14">
    <source>
        <dbReference type="Proteomes" id="UP000658382"/>
    </source>
</evidence>
<evidence type="ECO:0000256" key="2">
    <source>
        <dbReference type="ARBA" id="ARBA00006706"/>
    </source>
</evidence>
<comment type="cofactor">
    <cofactor evidence="1">
        <name>Mg(2+)</name>
        <dbReference type="ChEBI" id="CHEBI:18420"/>
    </cofactor>
</comment>
<evidence type="ECO:0000256" key="7">
    <source>
        <dbReference type="ARBA" id="ARBA00022842"/>
    </source>
</evidence>
<dbReference type="InterPro" id="IPR053378">
    <property type="entry name" value="Prenyl_diphosphate_synthase"/>
</dbReference>
<dbReference type="PANTHER" id="PTHR43281:SF1">
    <property type="entry name" value="FARNESYL DIPHOSPHATE SYNTHASE"/>
    <property type="match status" value="1"/>
</dbReference>
<dbReference type="NCBIfam" id="NF045485">
    <property type="entry name" value="FPPsyn"/>
    <property type="match status" value="1"/>
</dbReference>
<dbReference type="GO" id="GO:0005737">
    <property type="term" value="C:cytoplasm"/>
    <property type="evidence" value="ECO:0007669"/>
    <property type="project" value="UniProtKB-ARBA"/>
</dbReference>
<keyword evidence="8" id="KW-0414">Isoprene biosynthesis</keyword>
<reference evidence="13" key="1">
    <citation type="journal article" date="2014" name="Int. J. Syst. Evol. Microbiol.">
        <title>Complete genome sequence of Corynebacterium casei LMG S-19264T (=DSM 44701T), isolated from a smear-ripened cheese.</title>
        <authorList>
            <consortium name="US DOE Joint Genome Institute (JGI-PGF)"/>
            <person name="Walter F."/>
            <person name="Albersmeier A."/>
            <person name="Kalinowski J."/>
            <person name="Ruckert C."/>
        </authorList>
    </citation>
    <scope>NUCLEOTIDE SEQUENCE</scope>
    <source>
        <strain evidence="13">JCM 12580</strain>
    </source>
</reference>
<dbReference type="EMBL" id="BMNQ01000045">
    <property type="protein sequence ID" value="GGK02789.1"/>
    <property type="molecule type" value="Genomic_DNA"/>
</dbReference>
<comment type="catalytic activity">
    <reaction evidence="11">
        <text>isopentenyl diphosphate + (2E)-geranyl diphosphate = (2E,6E)-farnesyl diphosphate + diphosphate</text>
        <dbReference type="Rhea" id="RHEA:19361"/>
        <dbReference type="ChEBI" id="CHEBI:33019"/>
        <dbReference type="ChEBI" id="CHEBI:58057"/>
        <dbReference type="ChEBI" id="CHEBI:128769"/>
        <dbReference type="ChEBI" id="CHEBI:175763"/>
        <dbReference type="EC" id="2.5.1.10"/>
    </reaction>
</comment>
<dbReference type="InterPro" id="IPR008949">
    <property type="entry name" value="Isoprenoid_synthase_dom_sf"/>
</dbReference>
<proteinExistence type="inferred from homology"/>
<comment type="caution">
    <text evidence="13">The sequence shown here is derived from an EMBL/GenBank/DDBJ whole genome shotgun (WGS) entry which is preliminary data.</text>
</comment>
<evidence type="ECO:0000256" key="4">
    <source>
        <dbReference type="ARBA" id="ARBA00015100"/>
    </source>
</evidence>
<protein>
    <recommendedName>
        <fullName evidence="4">Farnesyl diphosphate synthase</fullName>
        <ecNumber evidence="3">2.5.1.10</ecNumber>
    </recommendedName>
    <alternativeName>
        <fullName evidence="10">(2E,6E)-farnesyl diphosphate synthase</fullName>
    </alternativeName>
    <alternativeName>
        <fullName evidence="9">Geranyltranstransferase</fullName>
    </alternativeName>
</protein>
<dbReference type="CDD" id="cd00685">
    <property type="entry name" value="Trans_IPPS_HT"/>
    <property type="match status" value="1"/>
</dbReference>
<dbReference type="PROSITE" id="PS00723">
    <property type="entry name" value="POLYPRENYL_SYNTHASE_1"/>
    <property type="match status" value="1"/>
</dbReference>
<keyword evidence="14" id="KW-1185">Reference proteome</keyword>
<dbReference type="SFLD" id="SFLDG01017">
    <property type="entry name" value="Polyprenyl_Transferase_Like"/>
    <property type="match status" value="1"/>
</dbReference>
<dbReference type="GO" id="GO:0004337">
    <property type="term" value="F:(2E,6E)-farnesyl diphosphate synthase activity"/>
    <property type="evidence" value="ECO:0007669"/>
    <property type="project" value="UniProtKB-EC"/>
</dbReference>
<evidence type="ECO:0000256" key="5">
    <source>
        <dbReference type="ARBA" id="ARBA00022679"/>
    </source>
</evidence>
<evidence type="ECO:0000256" key="1">
    <source>
        <dbReference type="ARBA" id="ARBA00001946"/>
    </source>
</evidence>
<name>A0A917PZI1_9BACI</name>
<organism evidence="13 14">
    <name type="scientific">Lentibacillus kapialis</name>
    <dbReference type="NCBI Taxonomy" id="340214"/>
    <lineage>
        <taxon>Bacteria</taxon>
        <taxon>Bacillati</taxon>
        <taxon>Bacillota</taxon>
        <taxon>Bacilli</taxon>
        <taxon>Bacillales</taxon>
        <taxon>Bacillaceae</taxon>
        <taxon>Lentibacillus</taxon>
    </lineage>
</organism>
<reference evidence="13" key="2">
    <citation type="submission" date="2020-09" db="EMBL/GenBank/DDBJ databases">
        <authorList>
            <person name="Sun Q."/>
            <person name="Ohkuma M."/>
        </authorList>
    </citation>
    <scope>NUCLEOTIDE SEQUENCE</scope>
    <source>
        <strain evidence="13">JCM 12580</strain>
    </source>
</reference>
<dbReference type="InterPro" id="IPR000092">
    <property type="entry name" value="Polyprenyl_synt"/>
</dbReference>
<comment type="similarity">
    <text evidence="2 12">Belongs to the FPP/GGPP synthase family.</text>
</comment>
<dbReference type="PANTHER" id="PTHR43281">
    <property type="entry name" value="FARNESYL DIPHOSPHATE SYNTHASE"/>
    <property type="match status" value="1"/>
</dbReference>
<evidence type="ECO:0000313" key="13">
    <source>
        <dbReference type="EMBL" id="GGK02789.1"/>
    </source>
</evidence>
<sequence length="296" mass="32935">MIVQQKLNSFININREKIQQALTHHLQQLDIPDQLKDSMIYSAEAGGKRLRPILLMASFHAYSNDDSKVLSLAVALELIHTYSLIHDDLPAMDDDNVRRGLPTNHIKFDEATAILAGDALLTFSFELIARDSHLTDEQKAQLTRLLAEASGPKGMVAGQILDMEAERKAVTLEELETIHTLKTGELFRFAIRSGAYLGGATREQIAHLDKFAHFLGLIFQVQDDILDVTGDAEKIGKPIGSDEVNEKNTYVKLLGVDGAVEKKEYYVNRAKKELSGANADASYLTALVDYFSKRDH</sequence>
<gene>
    <name evidence="13" type="primary">ispA</name>
    <name evidence="13" type="ORF">GCM10007063_26360</name>
</gene>
<dbReference type="SFLD" id="SFLDS00005">
    <property type="entry name" value="Isoprenoid_Synthase_Type_I"/>
    <property type="match status" value="1"/>
</dbReference>
<dbReference type="SUPFAM" id="SSF48576">
    <property type="entry name" value="Terpenoid synthases"/>
    <property type="match status" value="1"/>
</dbReference>
<evidence type="ECO:0000256" key="9">
    <source>
        <dbReference type="ARBA" id="ARBA00032380"/>
    </source>
</evidence>
<accession>A0A917PZI1</accession>
<dbReference type="InterPro" id="IPR033749">
    <property type="entry name" value="Polyprenyl_synt_CS"/>
</dbReference>
<evidence type="ECO:0000256" key="3">
    <source>
        <dbReference type="ARBA" id="ARBA00012439"/>
    </source>
</evidence>